<reference evidence="5" key="11">
    <citation type="journal article" date="2021" name="J. Biol. Chem.">
        <title>Runx1 regulates zebrafish neutrophil maturation via synergistic interaction with c-Myb.</title>
        <authorList>
            <person name="Huang Z."/>
            <person name="Chen K."/>
            <person name="Chi Y."/>
            <person name="Jin H."/>
            <person name="Li L."/>
            <person name="Zhang W."/>
            <person name="Xu J."/>
            <person name="Zhang Y."/>
        </authorList>
    </citation>
    <scope>NUCLEOTIDE SEQUENCE</scope>
    <source>
        <strain evidence="5">Tuebingen</strain>
    </source>
</reference>
<feature type="chain" id="PRO_5035035174" evidence="2 5">
    <location>
        <begin position="24"/>
        <end position="158"/>
    </location>
</feature>
<reference evidence="3 4" key="4">
    <citation type="journal article" date="2013" name="Nature">
        <title>The zebrafish reference genome sequence and its relationship to the human genome.</title>
        <authorList>
            <consortium name="Genome Reference Consortium Zebrafish"/>
            <person name="Howe K."/>
            <person name="Clark M.D."/>
            <person name="Torroja C.F."/>
            <person name="Torrance J."/>
            <person name="Berthelot C."/>
            <person name="Muffato M."/>
            <person name="Collins J.E."/>
            <person name="Humphray S."/>
            <person name="McLaren K."/>
            <person name="Matthews L."/>
            <person name="McLaren S."/>
            <person name="Sealy I."/>
            <person name="Caccamo M."/>
            <person name="Churcher C."/>
            <person name="Scott C."/>
            <person name="Barrett J.C."/>
            <person name="Koch R."/>
            <person name="Rauch G.J."/>
            <person name="White S."/>
            <person name="Chow W."/>
            <person name="Kilian B."/>
            <person name="Quintais L.T."/>
            <person name="Guerra-Assuncao J.A."/>
            <person name="Zhou Y."/>
            <person name="Gu Y."/>
            <person name="Yen J."/>
            <person name="Vogel J.H."/>
            <person name="Eyre T."/>
            <person name="Redmond S."/>
            <person name="Banerjee R."/>
            <person name="Chi J."/>
            <person name="Fu B."/>
            <person name="Langley E."/>
            <person name="Maguire S.F."/>
            <person name="Laird G.K."/>
            <person name="Lloyd D."/>
            <person name="Kenyon E."/>
            <person name="Donaldson S."/>
            <person name="Sehra H."/>
            <person name="Almeida-King J."/>
            <person name="Loveland J."/>
            <person name="Trevanion S."/>
            <person name="Jones M."/>
            <person name="Quail M."/>
            <person name="Willey D."/>
            <person name="Hunt A."/>
            <person name="Burton J."/>
            <person name="Sims S."/>
            <person name="McLay K."/>
            <person name="Plumb B."/>
            <person name="Davis J."/>
            <person name="Clee C."/>
            <person name="Oliver K."/>
            <person name="Clark R."/>
            <person name="Riddle C."/>
            <person name="Elliot D."/>
            <person name="Eliott D."/>
            <person name="Threadgold G."/>
            <person name="Harden G."/>
            <person name="Ware D."/>
            <person name="Begum S."/>
            <person name="Mortimore B."/>
            <person name="Mortimer B."/>
            <person name="Kerry G."/>
            <person name="Heath P."/>
            <person name="Phillimore B."/>
            <person name="Tracey A."/>
            <person name="Corby N."/>
            <person name="Dunn M."/>
            <person name="Johnson C."/>
            <person name="Wood J."/>
            <person name="Clark S."/>
            <person name="Pelan S."/>
            <person name="Griffiths G."/>
            <person name="Smith M."/>
            <person name="Glithero R."/>
            <person name="Howden P."/>
            <person name="Barker N."/>
            <person name="Lloyd C."/>
            <person name="Stevens C."/>
            <person name="Harley J."/>
            <person name="Holt K."/>
            <person name="Panagiotidis G."/>
            <person name="Lovell J."/>
            <person name="Beasley H."/>
            <person name="Henderson C."/>
            <person name="Gordon D."/>
            <person name="Auger K."/>
            <person name="Wright D."/>
            <person name="Collins J."/>
            <person name="Raisen C."/>
            <person name="Dyer L."/>
            <person name="Leung K."/>
            <person name="Robertson L."/>
            <person name="Ambridge K."/>
            <person name="Leongamornlert D."/>
            <person name="McGuire S."/>
            <person name="Gilderthorp R."/>
            <person name="Griffiths C."/>
            <person name="Manthravadi D."/>
            <person name="Nichol S."/>
            <person name="Barker G."/>
            <person name="Whitehead S."/>
            <person name="Kay M."/>
            <person name="Brown J."/>
            <person name="Murnane C."/>
            <person name="Gray E."/>
            <person name="Humphries M."/>
            <person name="Sycamore N."/>
            <person name="Barker D."/>
            <person name="Saunders D."/>
            <person name="Wallis J."/>
            <person name="Babbage A."/>
            <person name="Hammond S."/>
            <person name="Mashreghi-Mohammadi M."/>
            <person name="Barr L."/>
            <person name="Martin S."/>
            <person name="Wray P."/>
            <person name="Ellington A."/>
            <person name="Matthews N."/>
            <person name="Ellwood M."/>
            <person name="Woodmansey R."/>
            <person name="Clark G."/>
            <person name="Cooper J."/>
            <person name="Cooper J."/>
            <person name="Tromans A."/>
            <person name="Grafham D."/>
            <person name="Skuce C."/>
            <person name="Pandian R."/>
            <person name="Andrews R."/>
            <person name="Harrison E."/>
            <person name="Kimberley A."/>
            <person name="Garnett J."/>
            <person name="Fosker N."/>
            <person name="Hall R."/>
            <person name="Garner P."/>
            <person name="Kelly D."/>
            <person name="Bird C."/>
            <person name="Palmer S."/>
            <person name="Gehring I."/>
            <person name="Berger A."/>
            <person name="Dooley C.M."/>
            <person name="Ersan-Urun Z."/>
            <person name="Eser C."/>
            <person name="Geiger H."/>
            <person name="Geisler M."/>
            <person name="Karotki L."/>
            <person name="Kirn A."/>
            <person name="Konantz J."/>
            <person name="Konantz M."/>
            <person name="Oberlander M."/>
            <person name="Rudolph-Geiger S."/>
            <person name="Teucke M."/>
            <person name="Lanz C."/>
            <person name="Raddatz G."/>
            <person name="Osoegawa K."/>
            <person name="Zhu B."/>
            <person name="Rapp A."/>
            <person name="Widaa S."/>
            <person name="Langford C."/>
            <person name="Yang F."/>
            <person name="Schuster S.C."/>
            <person name="Carter N.P."/>
            <person name="Harrow J."/>
            <person name="Ning Z."/>
            <person name="Herrero J."/>
            <person name="Searle S.M."/>
            <person name="Enright A."/>
            <person name="Geisler R."/>
            <person name="Plasterk R.H."/>
            <person name="Lee C."/>
            <person name="Westerfield M."/>
            <person name="de Jong P.J."/>
            <person name="Zon L.I."/>
            <person name="Postlethwait J.H."/>
            <person name="Nusslein-Volhard C."/>
            <person name="Hubbard T.J."/>
            <person name="Roest Crollius H."/>
            <person name="Rogers J."/>
            <person name="Stemple D.L."/>
        </authorList>
    </citation>
    <scope>NUCLEOTIDE SEQUENCE [LARGE SCALE GENOMIC DNA]</scope>
    <source>
        <strain evidence="3">Tuebingen</strain>
    </source>
</reference>
<dbReference type="InterPro" id="IPR007455">
    <property type="entry name" value="Serglycin"/>
</dbReference>
<organism evidence="3">
    <name type="scientific">Danio rerio</name>
    <name type="common">Zebrafish</name>
    <name type="synonym">Brachydanio rerio</name>
    <dbReference type="NCBI Taxonomy" id="7955"/>
    <lineage>
        <taxon>Eukaryota</taxon>
        <taxon>Metazoa</taxon>
        <taxon>Chordata</taxon>
        <taxon>Craniata</taxon>
        <taxon>Vertebrata</taxon>
        <taxon>Euteleostomi</taxon>
        <taxon>Actinopterygii</taxon>
        <taxon>Neopterygii</taxon>
        <taxon>Teleostei</taxon>
        <taxon>Ostariophysi</taxon>
        <taxon>Cypriniformes</taxon>
        <taxon>Danionidae</taxon>
        <taxon>Danioninae</taxon>
        <taxon>Danio</taxon>
    </lineage>
</organism>
<reference evidence="5" key="1">
    <citation type="journal article" date="2008" name="PLoS ONE">
        <title>Transcriptomic analyses reveal novel genes with sexually dimorphic expression in the zebrafish gonad and brain.</title>
        <authorList>
            <person name="Sreenivasan R."/>
            <person name="Cai M."/>
            <person name="Bartfai R."/>
            <person name="Wang X."/>
            <person name="Christoffels A."/>
            <person name="Orban L."/>
        </authorList>
    </citation>
    <scope>NUCLEOTIDE SEQUENCE</scope>
    <source>
        <strain evidence="5">Tuebingen</strain>
    </source>
</reference>
<dbReference type="ZFIN" id="ZDB-GENE-030131-7127">
    <property type="gene designation" value="srgn"/>
</dbReference>
<dbReference type="KEGG" id="dre:570867"/>
<reference evidence="3" key="5">
    <citation type="submission" date="2013-08" db="UniProtKB">
        <authorList>
            <consortium name="Ensembl"/>
        </authorList>
    </citation>
    <scope>IDENTIFICATION</scope>
    <source>
        <strain evidence="3">Tuebingen</strain>
    </source>
</reference>
<evidence type="ECO:0000313" key="3">
    <source>
        <dbReference type="Ensembl" id="ENSDARP00000065651"/>
    </source>
</evidence>
<dbReference type="HOGENOM" id="CLU_1703588_0_0_1"/>
<accession>A0A8M1NSY7</accession>
<evidence type="ECO:0000256" key="2">
    <source>
        <dbReference type="SAM" id="SignalP"/>
    </source>
</evidence>
<feature type="compositionally biased region" description="Basic and acidic residues" evidence="1">
    <location>
        <begin position="108"/>
        <end position="122"/>
    </location>
</feature>
<dbReference type="GeneTree" id="ENSGT00390000000885"/>
<name>B8A5H9_DANRE</name>
<reference evidence="5" key="9">
    <citation type="journal article" date="2020" name="Elife">
        <title>Heterogeneous T cell motility behaviors emerge from a coupling between speed and turning in vivo.</title>
        <authorList>
            <person name="Jerison E.R."/>
            <person name="Quake S.R."/>
        </authorList>
    </citation>
    <scope>NUCLEOTIDE SEQUENCE</scope>
    <source>
        <strain evidence="5">Tuebingen</strain>
    </source>
</reference>
<dbReference type="Ensembl" id="ENSDART00000065652.6">
    <property type="protein sequence ID" value="ENSDARP00000065651.5"/>
    <property type="gene ID" value="ENSDARG00000077069.3"/>
</dbReference>
<evidence type="ECO:0000313" key="6">
    <source>
        <dbReference type="ZFIN" id="ZDB-GENE-030131-7127"/>
    </source>
</evidence>
<accession>B8A5H9</accession>
<reference evidence="5" key="10">
    <citation type="journal article" date="2021" name="Dev. Cell">
        <title>A switch in pdgfrb+ cell-derived ECM composition prevents inhibitory scarring and promotes axon regeneration in the zebrafish spinal cord.</title>
        <authorList>
            <person name="Tsata V."/>
            <person name="Mollmert S."/>
            <person name="Schweitzer C."/>
            <person name="Kolb J."/>
            <person name="Mockel C."/>
            <person name="Bohm B."/>
            <person name="Rosso G."/>
            <person name="Lange C."/>
            <person name="Lesche M."/>
            <person name="Hammer J."/>
            <person name="Kesavan G."/>
            <person name="Beis D."/>
            <person name="Guck J."/>
            <person name="Brand M."/>
            <person name="Wehner D."/>
        </authorList>
    </citation>
    <scope>NUCLEOTIDE SEQUENCE</scope>
    <source>
        <strain evidence="5">Tuebingen</strain>
    </source>
</reference>
<dbReference type="RefSeq" id="NP_001165083.1">
    <property type="nucleotide sequence ID" value="NM_001171612.1"/>
</dbReference>
<dbReference type="Bgee" id="ENSDARG00000077069">
    <property type="expression patterns" value="Expressed in granulocyte and 20 other cell types or tissues"/>
</dbReference>
<dbReference type="AGR" id="ZFIN:ZDB-GENE-030131-7127"/>
<evidence type="ECO:0000256" key="1">
    <source>
        <dbReference type="SAM" id="MobiDB-lite"/>
    </source>
</evidence>
<dbReference type="OrthoDB" id="9884289at2759"/>
<reference evidence="5" key="12">
    <citation type="journal article" date="2024" name="PLoS Biol.">
        <title>The forkhead transcription factor Foxj1 controls vertebrate olfactory cilia biogenesis and sensory neuron differentiation.</title>
        <authorList>
            <person name="Rayamajhi D."/>
            <person name="Ege M."/>
            <person name="Ukhanov K."/>
            <person name="Ringers C."/>
            <person name="Zhang Y."/>
            <person name="Jung I."/>
            <person name="D'Gama P.P."/>
            <person name="Li S.S."/>
            <person name="Cosacak M.I."/>
            <person name="Kizil C."/>
            <person name="Park H.C."/>
            <person name="Yaksi E."/>
            <person name="Martens J.R."/>
            <person name="Brody S.L."/>
            <person name="Jurisch-Yaksi N."/>
            <person name="Roy S."/>
        </authorList>
    </citation>
    <scope>NUCLEOTIDE SEQUENCE</scope>
    <source>
        <strain evidence="5">Tuebingen</strain>
    </source>
</reference>
<evidence type="ECO:0000313" key="4">
    <source>
        <dbReference type="Proteomes" id="UP000000437"/>
    </source>
</evidence>
<feature type="signal peptide" evidence="2">
    <location>
        <begin position="1"/>
        <end position="23"/>
    </location>
</feature>
<reference evidence="5" key="8">
    <citation type="journal article" date="2020" name="Dev. Dyn.">
        <title>Zebrafish etv2 knock-in line labels vascular endothelial and blood progenitor cells.</title>
        <authorList>
            <person name="Chestnut B."/>
            <person name="Sumanas S."/>
        </authorList>
    </citation>
    <scope>NUCLEOTIDE SEQUENCE</scope>
    <source>
        <strain evidence="5">Tuebingen</strain>
    </source>
</reference>
<dbReference type="ExpressionAtlas" id="B8A5H9">
    <property type="expression patterns" value="baseline and differential"/>
</dbReference>
<proteinExistence type="predicted"/>
<reference evidence="5" key="2">
    <citation type="journal article" date="2009" name="PLoS ONE">
        <title>Discovery and characterization of novel vascular and hematopoietic genes downstream of etsrp in zebrafish.</title>
        <authorList>
            <person name="Gomez G.A."/>
            <person name="Veldman M.B."/>
            <person name="Zhao Y."/>
            <person name="Burgess S."/>
            <person name="Lin S."/>
        </authorList>
    </citation>
    <scope>NUCLEOTIDE SEQUENCE</scope>
    <source>
        <strain evidence="5">Tuebingen</strain>
    </source>
</reference>
<sequence length="158" mass="17223">MRFYHMITLALAIICLSGHSGLGAPAASTKGNYMWVECKPDGKNANCLTKKGPLIPLDGQRTRLPPSAAKDIVAVSAEEATPDTEDLSGDGSGDSDNFPVLASKKQPWRRDAPEQDIFKNEEEGSTTFSGDIDYSEYVSTQKVNWLSEEDLKEENIIA</sequence>
<reference evidence="5" key="6">
    <citation type="journal article" date="2014" name="Mol. Cell. Biol.">
        <title>TET2 plays an essential role in erythropoiesis by regulating lineage-specific genes via DNA oxidative demethylation in a zebrafish model.</title>
        <authorList>
            <person name="Ge L."/>
            <person name="Zhang R.P."/>
            <person name="Wan F."/>
            <person name="Guo D.Y."/>
            <person name="Wang P."/>
            <person name="Xiang L.X."/>
            <person name="Shao J.Z."/>
        </authorList>
    </citation>
    <scope>NUCLEOTIDE SEQUENCE</scope>
    <source>
        <strain evidence="5">Tuebingen</strain>
    </source>
</reference>
<keyword evidence="4" id="KW-1185">Reference proteome</keyword>
<dbReference type="CTD" id="5552"/>
<keyword evidence="2 5" id="KW-0732">Signal</keyword>
<protein>
    <submittedName>
        <fullName evidence="3 5">Serglycin</fullName>
    </submittedName>
</protein>
<dbReference type="STRING" id="7955.ENSDARP00000065651"/>
<dbReference type="EMBL" id="BX546482">
    <property type="status" value="NOT_ANNOTATED_CDS"/>
    <property type="molecule type" value="Genomic_DNA"/>
</dbReference>
<reference evidence="5" key="7">
    <citation type="journal article" date="2015" name="Fish Shellfish Immunol.">
        <title>Myeloperoxidase-deficient zebrafish show an augmented inflammatory response to challenge with Candida albicans.</title>
        <authorList>
            <person name="Wang K."/>
            <person name="Fang X."/>
            <person name="Ma N."/>
            <person name="Lin Q."/>
            <person name="Huang Z."/>
            <person name="Liu W."/>
            <person name="Xu M."/>
            <person name="Chen X."/>
            <person name="Zhang W."/>
            <person name="Zhang Y."/>
        </authorList>
    </citation>
    <scope>NUCLEOTIDE SEQUENCE</scope>
    <source>
        <strain evidence="5">Tuebingen</strain>
    </source>
</reference>
<dbReference type="Proteomes" id="UP000000437">
    <property type="component" value="Chromosome 13"/>
</dbReference>
<evidence type="ECO:0000313" key="5">
    <source>
        <dbReference type="RefSeq" id="NP_001165083.1"/>
    </source>
</evidence>
<dbReference type="AlphaFoldDB" id="B8A5H9"/>
<dbReference type="PaxDb" id="7955-ENSDARP00000065651"/>
<dbReference type="OMA" id="NANCVTQ"/>
<gene>
    <name evidence="3 5 6" type="primary">srgn</name>
    <name evidence="5" type="synonym">fk86b08</name>
    <name evidence="5" type="synonym">si:dkey-226b20.6</name>
    <name evidence="5" type="synonym">wu:fk86b08</name>
</gene>
<dbReference type="Pfam" id="PF04360">
    <property type="entry name" value="Serglycin"/>
    <property type="match status" value="1"/>
</dbReference>
<feature type="region of interest" description="Disordered" evidence="1">
    <location>
        <begin position="76"/>
        <end position="126"/>
    </location>
</feature>
<reference evidence="5" key="13">
    <citation type="submission" date="2025-04" db="UniProtKB">
        <authorList>
            <consortium name="RefSeq"/>
        </authorList>
    </citation>
    <scope>IDENTIFICATION</scope>
    <source>
        <strain evidence="5">Tuebingen</strain>
    </source>
</reference>
<reference evidence="5" key="3">
    <citation type="journal article" date="2012" name="PLoS ONE">
        <title>Identification of vascular and hematopoietic genes downstream of etsrp by deep sequencing in zebrafish.</title>
        <authorList>
            <person name="Gomez G."/>
            <person name="Lee J.H."/>
            <person name="Veldman M.B."/>
            <person name="Lu J."/>
            <person name="Xiao X."/>
            <person name="Lin S."/>
        </authorList>
    </citation>
    <scope>NUCLEOTIDE SEQUENCE</scope>
    <source>
        <strain evidence="5">Tuebingen</strain>
    </source>
</reference>
<dbReference type="GeneID" id="570867"/>